<dbReference type="GeneID" id="56143693"/>
<accession>A0A7D6GTN5</accession>
<dbReference type="InterPro" id="IPR001155">
    <property type="entry name" value="OxRdtase_FMN_N"/>
</dbReference>
<evidence type="ECO:0000256" key="2">
    <source>
        <dbReference type="ARBA" id="ARBA00023002"/>
    </source>
</evidence>
<dbReference type="GO" id="GO:0010181">
    <property type="term" value="F:FMN binding"/>
    <property type="evidence" value="ECO:0007669"/>
    <property type="project" value="InterPro"/>
</dbReference>
<dbReference type="SUPFAM" id="SSF51395">
    <property type="entry name" value="FMN-linked oxidoreductases"/>
    <property type="match status" value="1"/>
</dbReference>
<evidence type="ECO:0000313" key="4">
    <source>
        <dbReference type="EMBL" id="QLK24606.1"/>
    </source>
</evidence>
<gene>
    <name evidence="4" type="ORF">HYG81_10770</name>
</gene>
<dbReference type="RefSeq" id="WP_180839688.1">
    <property type="nucleotide sequence ID" value="NZ_CP059154.1"/>
</dbReference>
<evidence type="ECO:0000313" key="5">
    <source>
        <dbReference type="Proteomes" id="UP000510869"/>
    </source>
</evidence>
<dbReference type="InterPro" id="IPR051799">
    <property type="entry name" value="NADH_flavin_oxidoreductase"/>
</dbReference>
<dbReference type="AlphaFoldDB" id="A0A7D6GTN5"/>
<keyword evidence="2" id="KW-0560">Oxidoreductase</keyword>
<dbReference type="PANTHER" id="PTHR43656">
    <property type="entry name" value="BINDING OXIDOREDUCTASE, PUTATIVE (AFU_ORTHOLOGUE AFUA_2G08260)-RELATED"/>
    <property type="match status" value="1"/>
</dbReference>
<sequence>MASLEDPLDIGGVTVPNRLYRAPLLECAGNGPDAVETLIDDLEPAAASGVGLICQGATIVRGDGGCAAPGMTRVHDPDFVDRLSRLTDRIHDHGSRIFIQLEHGGLRSMETWHAEYRAAHPDLEQLAVSEPPWQLRLLDRLGFLEYDPHVLTTAEVYDLAADFGRAAARAVDAGYDGIHLAGANMGIVQQFCSPFYNRRDDEFGGSPEARLEFLARVHDEIRERAGDVPLMTKVPAETPAPPSPLVRRKLSLEDGIEIVRRLEKIGYDAVVPVQTSVVWDMSIVRGAYPERAWDNEAFPEEYDAAFGGSARRRLVALGNRLESLHYDFEPAWNEDFCRYVREQVSIPVLAEGGIRERGQMDRLLGSSERSGVEGTDASDATPACDMVGMARPFYAEPRLGARLLESGSGDEKPRVLCESCNNCTVPQVTGAPGLCRTPDVVRRRGELEREGAYDRTES</sequence>
<dbReference type="GO" id="GO:0016491">
    <property type="term" value="F:oxidoreductase activity"/>
    <property type="evidence" value="ECO:0007669"/>
    <property type="project" value="UniProtKB-KW"/>
</dbReference>
<organism evidence="4 5">
    <name type="scientific">Natrinema zhouii</name>
    <dbReference type="NCBI Taxonomy" id="1710539"/>
    <lineage>
        <taxon>Archaea</taxon>
        <taxon>Methanobacteriati</taxon>
        <taxon>Methanobacteriota</taxon>
        <taxon>Stenosarchaea group</taxon>
        <taxon>Halobacteria</taxon>
        <taxon>Halobacteriales</taxon>
        <taxon>Natrialbaceae</taxon>
        <taxon>Natrinema</taxon>
    </lineage>
</organism>
<dbReference type="PANTHER" id="PTHR43656:SF2">
    <property type="entry name" value="BINDING OXIDOREDUCTASE, PUTATIVE (AFU_ORTHOLOGUE AFUA_2G08260)-RELATED"/>
    <property type="match status" value="1"/>
</dbReference>
<dbReference type="Proteomes" id="UP000510869">
    <property type="component" value="Chromosome"/>
</dbReference>
<evidence type="ECO:0000259" key="3">
    <source>
        <dbReference type="Pfam" id="PF00724"/>
    </source>
</evidence>
<dbReference type="Gene3D" id="3.20.20.70">
    <property type="entry name" value="Aldolase class I"/>
    <property type="match status" value="1"/>
</dbReference>
<dbReference type="InterPro" id="IPR013785">
    <property type="entry name" value="Aldolase_TIM"/>
</dbReference>
<proteinExistence type="predicted"/>
<feature type="domain" description="NADH:flavin oxidoreductase/NADH oxidase N-terminal" evidence="3">
    <location>
        <begin position="6"/>
        <end position="235"/>
    </location>
</feature>
<dbReference type="Pfam" id="PF00724">
    <property type="entry name" value="Oxidored_FMN"/>
    <property type="match status" value="1"/>
</dbReference>
<keyword evidence="1" id="KW-0285">Flavoprotein</keyword>
<keyword evidence="5" id="KW-1185">Reference proteome</keyword>
<name>A0A7D6GTN5_9EURY</name>
<evidence type="ECO:0000256" key="1">
    <source>
        <dbReference type="ARBA" id="ARBA00022630"/>
    </source>
</evidence>
<reference evidence="4 5" key="1">
    <citation type="submission" date="2020-07" db="EMBL/GenBank/DDBJ databases">
        <title>Natrinema (YPL30) sp. nov. and Haloterrigena xxxxxx (YPL8) sp. nov., isolated from a salt mine.</title>
        <authorList>
            <person name="Cui H."/>
        </authorList>
    </citation>
    <scope>NUCLEOTIDE SEQUENCE [LARGE SCALE GENOMIC DNA]</scope>
    <source>
        <strain evidence="4 5">YPL13</strain>
    </source>
</reference>
<dbReference type="EMBL" id="CP059154">
    <property type="protein sequence ID" value="QLK24606.1"/>
    <property type="molecule type" value="Genomic_DNA"/>
</dbReference>
<dbReference type="KEGG" id="nay:HYG81_10770"/>
<dbReference type="OrthoDB" id="24876at2157"/>
<protein>
    <submittedName>
        <fullName evidence="4">NADH:flavin oxidoreductase</fullName>
    </submittedName>
</protein>